<dbReference type="InterPro" id="IPR036525">
    <property type="entry name" value="Tubulin/FtsZ_GTPase_sf"/>
</dbReference>
<evidence type="ECO:0000256" key="4">
    <source>
        <dbReference type="ARBA" id="ARBA00022741"/>
    </source>
</evidence>
<feature type="compositionally biased region" description="Basic and acidic residues" evidence="11">
    <location>
        <begin position="349"/>
        <end position="370"/>
    </location>
</feature>
<evidence type="ECO:0000256" key="7">
    <source>
        <dbReference type="ARBA" id="ARBA00023306"/>
    </source>
</evidence>
<dbReference type="OrthoDB" id="9813375at2"/>
<dbReference type="GO" id="GO:0051258">
    <property type="term" value="P:protein polymerization"/>
    <property type="evidence" value="ECO:0007669"/>
    <property type="project" value="UniProtKB-UniRule"/>
</dbReference>
<dbReference type="GO" id="GO:0032153">
    <property type="term" value="C:cell division site"/>
    <property type="evidence" value="ECO:0007669"/>
    <property type="project" value="UniProtKB-UniRule"/>
</dbReference>
<evidence type="ECO:0000259" key="12">
    <source>
        <dbReference type="SMART" id="SM00864"/>
    </source>
</evidence>
<evidence type="ECO:0000259" key="13">
    <source>
        <dbReference type="SMART" id="SM00865"/>
    </source>
</evidence>
<protein>
    <recommendedName>
        <fullName evidence="8 9">Cell division protein FtsZ</fullName>
    </recommendedName>
</protein>
<dbReference type="SMART" id="SM00864">
    <property type="entry name" value="Tubulin"/>
    <property type="match status" value="1"/>
</dbReference>
<dbReference type="InterPro" id="IPR000158">
    <property type="entry name" value="Cell_div_FtsZ"/>
</dbReference>
<evidence type="ECO:0000256" key="5">
    <source>
        <dbReference type="ARBA" id="ARBA00023134"/>
    </source>
</evidence>
<dbReference type="AlphaFoldDB" id="A0A259U2S7"/>
<dbReference type="InterPro" id="IPR003008">
    <property type="entry name" value="Tubulin_FtsZ_GTPase"/>
</dbReference>
<dbReference type="PANTHER" id="PTHR30314">
    <property type="entry name" value="CELL DIVISION PROTEIN FTSZ-RELATED"/>
    <property type="match status" value="1"/>
</dbReference>
<dbReference type="FunFam" id="3.40.50.1440:FF:000023">
    <property type="entry name" value="Cell division protein FtsZ"/>
    <property type="match status" value="1"/>
</dbReference>
<feature type="binding site" evidence="8">
    <location>
        <begin position="114"/>
        <end position="116"/>
    </location>
    <ligand>
        <name>GTP</name>
        <dbReference type="ChEBI" id="CHEBI:37565"/>
    </ligand>
</feature>
<dbReference type="NCBIfam" id="TIGR00065">
    <property type="entry name" value="ftsZ"/>
    <property type="match status" value="1"/>
</dbReference>
<comment type="subunit">
    <text evidence="8">Homodimer. Polymerizes to form a dynamic ring structure in a strictly GTP-dependent manner. Interacts directly with several other division proteins.</text>
</comment>
<dbReference type="EMBL" id="MQWB01000001">
    <property type="protein sequence ID" value="OZC04094.1"/>
    <property type="molecule type" value="Genomic_DNA"/>
</dbReference>
<reference evidence="14 15" key="1">
    <citation type="submission" date="2016-11" db="EMBL/GenBank/DDBJ databases">
        <title>Study of marine rhodopsin-containing bacteria.</title>
        <authorList>
            <person name="Yoshizawa S."/>
            <person name="Kumagai Y."/>
            <person name="Kogure K."/>
        </authorList>
    </citation>
    <scope>NUCLEOTIDE SEQUENCE [LARGE SCALE GENOMIC DNA]</scope>
    <source>
        <strain evidence="14 15">SG-29</strain>
    </source>
</reference>
<keyword evidence="6 8" id="KW-0717">Septation</keyword>
<comment type="function">
    <text evidence="8 10">Essential cell division protein that forms a contractile ring structure (Z ring) at the future cell division site. The regulation of the ring assembly controls the timing and the location of cell division. One of the functions of the FtsZ ring is to recruit other cell division proteins to the septum to produce a new cell wall between the dividing cells. Binds GTP and shows GTPase activity.</text>
</comment>
<dbReference type="InterPro" id="IPR024757">
    <property type="entry name" value="FtsZ_C"/>
</dbReference>
<dbReference type="InterPro" id="IPR037103">
    <property type="entry name" value="Tubulin/FtsZ-like_C"/>
</dbReference>
<proteinExistence type="inferred from homology"/>
<evidence type="ECO:0000256" key="8">
    <source>
        <dbReference type="HAMAP-Rule" id="MF_00909"/>
    </source>
</evidence>
<evidence type="ECO:0000256" key="6">
    <source>
        <dbReference type="ARBA" id="ARBA00023210"/>
    </source>
</evidence>
<dbReference type="GO" id="GO:0005525">
    <property type="term" value="F:GTP binding"/>
    <property type="evidence" value="ECO:0007669"/>
    <property type="project" value="UniProtKB-UniRule"/>
</dbReference>
<evidence type="ECO:0000313" key="15">
    <source>
        <dbReference type="Proteomes" id="UP000216446"/>
    </source>
</evidence>
<dbReference type="GO" id="GO:0003924">
    <property type="term" value="F:GTPase activity"/>
    <property type="evidence" value="ECO:0007669"/>
    <property type="project" value="UniProtKB-UniRule"/>
</dbReference>
<sequence length="427" mass="45341">MEDFSTRFAFDDDAPTDANIRVIGCGGGGGNAVNNMLAKGIHGVEFTAVNTDAQALQVNLAPLKIQIGRERTSGLGAGARPSVGAEAAQESHKEIEAALQGCDMVFVTAGMGGGTGTGAAPVIAAIAKEMGILTVAVVTKPFVCEGKKRLRMAEQGIQNLRDTVDTLVIVPNERLLDIAEDDTTLVDAFVMADDVLYNAVRGISELITVHGLINLDFADVRTTMLDGGTALMGSAIASGDKRAERAAREALESPLLDGISIDGARNVLVNITAGPSLSIREATHGMSVIQQQAGDEAEVIFGTVIDPEMGDHLRVTVMATGFDANQGAPEEAPEVIQRSIPLNLDHHVSPHYKGETNLRDLDKPAYERRSRVAPPSEKSREVEESPSAVPLKNVKRLRISELPAEPGERIKKGGDPDVPAFLRRMMD</sequence>
<keyword evidence="4 8" id="KW-0547">Nucleotide-binding</keyword>
<comment type="subcellular location">
    <subcellularLocation>
        <location evidence="8">Cytoplasm</location>
    </subcellularLocation>
    <text evidence="8">Assembles at midcell at the inner surface of the cytoplasmic membrane.</text>
</comment>
<keyword evidence="5 8" id="KW-0342">GTP-binding</keyword>
<dbReference type="InterPro" id="IPR018316">
    <property type="entry name" value="Tubulin/FtsZ_2-layer-sand-dom"/>
</dbReference>
<dbReference type="PRINTS" id="PR00423">
    <property type="entry name" value="CELLDVISFTSZ"/>
</dbReference>
<keyword evidence="2 8" id="KW-0963">Cytoplasm</keyword>
<dbReference type="SUPFAM" id="SSF52490">
    <property type="entry name" value="Tubulin nucleotide-binding domain-like"/>
    <property type="match status" value="1"/>
</dbReference>
<dbReference type="RefSeq" id="WP_094550185.1">
    <property type="nucleotide sequence ID" value="NZ_MQWB01000001.1"/>
</dbReference>
<dbReference type="SUPFAM" id="SSF55307">
    <property type="entry name" value="Tubulin C-terminal domain-like"/>
    <property type="match status" value="1"/>
</dbReference>
<dbReference type="InterPro" id="IPR020805">
    <property type="entry name" value="Cell_div_FtsZ_CS"/>
</dbReference>
<dbReference type="Pfam" id="PF12327">
    <property type="entry name" value="FtsZ_C"/>
    <property type="match status" value="1"/>
</dbReference>
<dbReference type="HAMAP" id="MF_00909">
    <property type="entry name" value="FtsZ"/>
    <property type="match status" value="1"/>
</dbReference>
<evidence type="ECO:0000256" key="3">
    <source>
        <dbReference type="ARBA" id="ARBA00022618"/>
    </source>
</evidence>
<dbReference type="FunCoup" id="A0A259U2S7">
    <property type="interactions" value="477"/>
</dbReference>
<dbReference type="InterPro" id="IPR008280">
    <property type="entry name" value="Tub_FtsZ_C"/>
</dbReference>
<name>A0A259U2S7_9BACT</name>
<dbReference type="InterPro" id="IPR045061">
    <property type="entry name" value="FtsZ/CetZ"/>
</dbReference>
<evidence type="ECO:0000313" key="14">
    <source>
        <dbReference type="EMBL" id="OZC04094.1"/>
    </source>
</evidence>
<dbReference type="GO" id="GO:0043093">
    <property type="term" value="P:FtsZ-dependent cytokinesis"/>
    <property type="evidence" value="ECO:0007669"/>
    <property type="project" value="UniProtKB-UniRule"/>
</dbReference>
<evidence type="ECO:0000256" key="2">
    <source>
        <dbReference type="ARBA" id="ARBA00022490"/>
    </source>
</evidence>
<feature type="region of interest" description="Disordered" evidence="11">
    <location>
        <begin position="349"/>
        <end position="391"/>
    </location>
</feature>
<dbReference type="Proteomes" id="UP000216446">
    <property type="component" value="Unassembled WGS sequence"/>
</dbReference>
<dbReference type="GO" id="GO:0000917">
    <property type="term" value="P:division septum assembly"/>
    <property type="evidence" value="ECO:0007669"/>
    <property type="project" value="UniProtKB-KW"/>
</dbReference>
<dbReference type="PANTHER" id="PTHR30314:SF3">
    <property type="entry name" value="MITOCHONDRIAL DIVISION PROTEIN FSZA"/>
    <property type="match status" value="1"/>
</dbReference>
<dbReference type="Pfam" id="PF00091">
    <property type="entry name" value="Tubulin"/>
    <property type="match status" value="1"/>
</dbReference>
<dbReference type="PROSITE" id="PS01135">
    <property type="entry name" value="FTSZ_2"/>
    <property type="match status" value="1"/>
</dbReference>
<feature type="binding site" evidence="8">
    <location>
        <position position="149"/>
    </location>
    <ligand>
        <name>GTP</name>
        <dbReference type="ChEBI" id="CHEBI:37565"/>
    </ligand>
</feature>
<feature type="domain" description="Tubulin/FtsZ 2-layer sandwich" evidence="13">
    <location>
        <begin position="213"/>
        <end position="331"/>
    </location>
</feature>
<evidence type="ECO:0000256" key="11">
    <source>
        <dbReference type="SAM" id="MobiDB-lite"/>
    </source>
</evidence>
<gene>
    <name evidence="8" type="primary">ftsZ</name>
    <name evidence="14" type="ORF">BSZ36_14545</name>
</gene>
<feature type="binding site" evidence="8">
    <location>
        <position position="145"/>
    </location>
    <ligand>
        <name>GTP</name>
        <dbReference type="ChEBI" id="CHEBI:37565"/>
    </ligand>
</feature>
<dbReference type="PROSITE" id="PS01134">
    <property type="entry name" value="FTSZ_1"/>
    <property type="match status" value="1"/>
</dbReference>
<dbReference type="InParanoid" id="A0A259U2S7"/>
<comment type="similarity">
    <text evidence="1 8 10">Belongs to the FtsZ family.</text>
</comment>
<dbReference type="Gene3D" id="3.30.1330.20">
    <property type="entry name" value="Tubulin/FtsZ, C-terminal domain"/>
    <property type="match status" value="1"/>
</dbReference>
<organism evidence="14 15">
    <name type="scientific">Rubricoccus marinus</name>
    <dbReference type="NCBI Taxonomy" id="716817"/>
    <lineage>
        <taxon>Bacteria</taxon>
        <taxon>Pseudomonadati</taxon>
        <taxon>Rhodothermota</taxon>
        <taxon>Rhodothermia</taxon>
        <taxon>Rhodothermales</taxon>
        <taxon>Rubricoccaceae</taxon>
        <taxon>Rubricoccus</taxon>
    </lineage>
</organism>
<keyword evidence="15" id="KW-1185">Reference proteome</keyword>
<evidence type="ECO:0000256" key="1">
    <source>
        <dbReference type="ARBA" id="ARBA00009690"/>
    </source>
</evidence>
<comment type="caution">
    <text evidence="14">The sequence shown here is derived from an EMBL/GenBank/DDBJ whole genome shotgun (WGS) entry which is preliminary data.</text>
</comment>
<feature type="binding site" evidence="8">
    <location>
        <begin position="27"/>
        <end position="31"/>
    </location>
    <ligand>
        <name>GTP</name>
        <dbReference type="ChEBI" id="CHEBI:37565"/>
    </ligand>
</feature>
<evidence type="ECO:0000256" key="9">
    <source>
        <dbReference type="NCBIfam" id="TIGR00065"/>
    </source>
</evidence>
<keyword evidence="3 8" id="KW-0132">Cell division</keyword>
<feature type="binding site" evidence="8">
    <location>
        <position position="193"/>
    </location>
    <ligand>
        <name>GTP</name>
        <dbReference type="ChEBI" id="CHEBI:37565"/>
    </ligand>
</feature>
<evidence type="ECO:0000256" key="10">
    <source>
        <dbReference type="RuleBase" id="RU000631"/>
    </source>
</evidence>
<feature type="domain" description="Tubulin/FtsZ GTPase" evidence="12">
    <location>
        <begin position="19"/>
        <end position="211"/>
    </location>
</feature>
<accession>A0A259U2S7</accession>
<keyword evidence="7 8" id="KW-0131">Cell cycle</keyword>
<dbReference type="GO" id="GO:0005737">
    <property type="term" value="C:cytoplasm"/>
    <property type="evidence" value="ECO:0007669"/>
    <property type="project" value="UniProtKB-SubCell"/>
</dbReference>
<dbReference type="SMART" id="SM00865">
    <property type="entry name" value="Tubulin_C"/>
    <property type="match status" value="1"/>
</dbReference>
<dbReference type="CDD" id="cd02201">
    <property type="entry name" value="FtsZ_type1"/>
    <property type="match status" value="1"/>
</dbReference>
<dbReference type="Gene3D" id="3.40.50.1440">
    <property type="entry name" value="Tubulin/FtsZ, GTPase domain"/>
    <property type="match status" value="1"/>
</dbReference>